<dbReference type="RefSeq" id="WP_166191085.1">
    <property type="nucleotide sequence ID" value="NZ_CP049811.1"/>
</dbReference>
<evidence type="ECO:0000256" key="4">
    <source>
        <dbReference type="SAM" id="Phobius"/>
    </source>
</evidence>
<dbReference type="PANTHER" id="PTHR43080">
    <property type="entry name" value="CBS DOMAIN-CONTAINING PROTEIN CBSX3, MITOCHONDRIAL"/>
    <property type="match status" value="1"/>
</dbReference>
<gene>
    <name evidence="6" type="ORF">G8E03_09680</name>
</gene>
<evidence type="ECO:0000313" key="7">
    <source>
        <dbReference type="Proteomes" id="UP000500791"/>
    </source>
</evidence>
<dbReference type="Proteomes" id="UP000500791">
    <property type="component" value="Chromosome"/>
</dbReference>
<dbReference type="PANTHER" id="PTHR43080:SF2">
    <property type="entry name" value="CBS DOMAIN-CONTAINING PROTEIN"/>
    <property type="match status" value="1"/>
</dbReference>
<dbReference type="InterPro" id="IPR046342">
    <property type="entry name" value="CBS_dom_sf"/>
</dbReference>
<feature type="region of interest" description="Disordered" evidence="3">
    <location>
        <begin position="1"/>
        <end position="24"/>
    </location>
</feature>
<evidence type="ECO:0000256" key="2">
    <source>
        <dbReference type="PROSITE-ProRule" id="PRU00703"/>
    </source>
</evidence>
<keyword evidence="4" id="KW-1133">Transmembrane helix</keyword>
<dbReference type="Gene3D" id="3.10.580.10">
    <property type="entry name" value="CBS-domain"/>
    <property type="match status" value="1"/>
</dbReference>
<feature type="domain" description="CBS" evidence="5">
    <location>
        <begin position="15"/>
        <end position="72"/>
    </location>
</feature>
<dbReference type="InterPro" id="IPR051257">
    <property type="entry name" value="Diverse_CBS-Domain"/>
</dbReference>
<dbReference type="Pfam" id="PF00571">
    <property type="entry name" value="CBS"/>
    <property type="match status" value="2"/>
</dbReference>
<proteinExistence type="predicted"/>
<dbReference type="InterPro" id="IPR000644">
    <property type="entry name" value="CBS_dom"/>
</dbReference>
<organism evidence="6 7">
    <name type="scientific">Pontivivens nitratireducens</name>
    <dbReference type="NCBI Taxonomy" id="2758038"/>
    <lineage>
        <taxon>Bacteria</taxon>
        <taxon>Pseudomonadati</taxon>
        <taxon>Pseudomonadota</taxon>
        <taxon>Alphaproteobacteria</taxon>
        <taxon>Rhodobacterales</taxon>
        <taxon>Paracoccaceae</taxon>
        <taxon>Pontivivens</taxon>
    </lineage>
</organism>
<keyword evidence="7" id="KW-1185">Reference proteome</keyword>
<dbReference type="KEGG" id="mon:G8E03_09680"/>
<protein>
    <submittedName>
        <fullName evidence="6">CBS domain-containing protein</fullName>
    </submittedName>
</protein>
<feature type="domain" description="CBS" evidence="5">
    <location>
        <begin position="81"/>
        <end position="138"/>
    </location>
</feature>
<keyword evidence="1 2" id="KW-0129">CBS domain</keyword>
<keyword evidence="4" id="KW-0472">Membrane</keyword>
<evidence type="ECO:0000313" key="6">
    <source>
        <dbReference type="EMBL" id="QIK41016.1"/>
    </source>
</evidence>
<evidence type="ECO:0000256" key="3">
    <source>
        <dbReference type="SAM" id="MobiDB-lite"/>
    </source>
</evidence>
<feature type="transmembrane region" description="Helical" evidence="4">
    <location>
        <begin position="154"/>
        <end position="174"/>
    </location>
</feature>
<dbReference type="AlphaFoldDB" id="A0A6G7VMB9"/>
<name>A0A6G7VMB9_9RHOB</name>
<dbReference type="PROSITE" id="PS51371">
    <property type="entry name" value="CBS"/>
    <property type="match status" value="2"/>
</dbReference>
<dbReference type="SMART" id="SM00116">
    <property type="entry name" value="CBS"/>
    <property type="match status" value="2"/>
</dbReference>
<reference evidence="6 7" key="1">
    <citation type="submission" date="2020-03" db="EMBL/GenBank/DDBJ databases">
        <title>Complete genome sequence of Monaibacterium sp. ALG8 with diverse plasmids.</title>
        <authorList>
            <person name="Sun C."/>
        </authorList>
    </citation>
    <scope>NUCLEOTIDE SEQUENCE [LARGE SCALE GENOMIC DNA]</scope>
    <source>
        <strain evidence="6 7">ALG8</strain>
    </source>
</reference>
<evidence type="ECO:0000259" key="5">
    <source>
        <dbReference type="PROSITE" id="PS51371"/>
    </source>
</evidence>
<dbReference type="SUPFAM" id="SSF54631">
    <property type="entry name" value="CBS-domain pair"/>
    <property type="match status" value="1"/>
</dbReference>
<accession>A0A6G7VMB9</accession>
<dbReference type="EMBL" id="CP049811">
    <property type="protein sequence ID" value="QIK41016.1"/>
    <property type="molecule type" value="Genomic_DNA"/>
</dbReference>
<keyword evidence="4" id="KW-0812">Transmembrane</keyword>
<evidence type="ECO:0000256" key="1">
    <source>
        <dbReference type="ARBA" id="ARBA00023122"/>
    </source>
</evidence>
<sequence length="175" mass="19600">MTDRRTIAQRPEFAQKPRPLTAGSTDMVRDAVRGMARHNYGCVVVVDDAGCVEGVMTERDILKRLIDSDLDVETTQVGQIMTANPRVAQRDDQVVDWLRIMSNERFRRLPVVDETGQLEAVFTQGDFVSYTWPELTDGRMGGGTARHAMEWRPIAITGAVVALYTIVMALIFTAR</sequence>